<evidence type="ECO:0000313" key="4">
    <source>
        <dbReference type="Proteomes" id="UP000447545"/>
    </source>
</evidence>
<sequence length="229" mass="25808">MLGILVLLATSWLLLYLAEKKSILTLGFLPVLNRLQQFITGFLITAVLCVIVQYLESLLKTSHFVLSENFSIQLLFEAFWWDIKSVFTEELIFRGALLYILIKKLGSKISISISAVAFGIYHWFTFGVLGNPMAMLMVFLGTGLMGYAWALAFYKTKSIMLAFGLHLGWNFTYNTVFSKGPLGDIIYISQGGNELTGWLSFLNFSMGMLIVPIIVLIYVSYFTKNTNPT</sequence>
<proteinExistence type="predicted"/>
<dbReference type="GO" id="GO:0006508">
    <property type="term" value="P:proteolysis"/>
    <property type="evidence" value="ECO:0007669"/>
    <property type="project" value="UniProtKB-KW"/>
</dbReference>
<comment type="caution">
    <text evidence="3">The sequence shown here is derived from an EMBL/GenBank/DDBJ whole genome shotgun (WGS) entry which is preliminary data.</text>
</comment>
<keyword evidence="3" id="KW-0645">Protease</keyword>
<dbReference type="AlphaFoldDB" id="A0A7K1GAD2"/>
<evidence type="ECO:0000259" key="2">
    <source>
        <dbReference type="Pfam" id="PF02517"/>
    </source>
</evidence>
<gene>
    <name evidence="3" type="ORF">F1003_04080</name>
</gene>
<evidence type="ECO:0000313" key="3">
    <source>
        <dbReference type="EMBL" id="MTE26103.1"/>
    </source>
</evidence>
<feature type="transmembrane region" description="Helical" evidence="1">
    <location>
        <begin position="109"/>
        <end position="126"/>
    </location>
</feature>
<keyword evidence="4" id="KW-1185">Reference proteome</keyword>
<reference evidence="3 4" key="1">
    <citation type="submission" date="2019-11" db="EMBL/GenBank/DDBJ databases">
        <title>Winogradskyella ouciana sp. nov., isolated from the hadal seawater of the Mariana Trench.</title>
        <authorList>
            <person name="Liu R."/>
        </authorList>
    </citation>
    <scope>NUCLEOTIDE SEQUENCE [LARGE SCALE GENOMIC DNA]</scope>
    <source>
        <strain evidence="3 4">ZXX205</strain>
    </source>
</reference>
<dbReference type="RefSeq" id="WP_155087945.1">
    <property type="nucleotide sequence ID" value="NZ_WJYA01000004.1"/>
</dbReference>
<keyword evidence="3" id="KW-0378">Hydrolase</keyword>
<name>A0A7K1GAD2_9FLAO</name>
<keyword evidence="1" id="KW-1133">Transmembrane helix</keyword>
<dbReference type="PANTHER" id="PTHR39430:SF1">
    <property type="entry name" value="PROTEASE"/>
    <property type="match status" value="1"/>
</dbReference>
<organism evidence="3 4">
    <name type="scientific">Winogradskyella ouciana</name>
    <dbReference type="NCBI Taxonomy" id="2608631"/>
    <lineage>
        <taxon>Bacteria</taxon>
        <taxon>Pseudomonadati</taxon>
        <taxon>Bacteroidota</taxon>
        <taxon>Flavobacteriia</taxon>
        <taxon>Flavobacteriales</taxon>
        <taxon>Flavobacteriaceae</taxon>
        <taxon>Winogradskyella</taxon>
    </lineage>
</organism>
<dbReference type="Pfam" id="PF02517">
    <property type="entry name" value="Rce1-like"/>
    <property type="match status" value="1"/>
</dbReference>
<dbReference type="GO" id="GO:0004175">
    <property type="term" value="F:endopeptidase activity"/>
    <property type="evidence" value="ECO:0007669"/>
    <property type="project" value="UniProtKB-ARBA"/>
</dbReference>
<keyword evidence="1" id="KW-0472">Membrane</keyword>
<dbReference type="InterPro" id="IPR003675">
    <property type="entry name" value="Rce1/LyrA-like_dom"/>
</dbReference>
<accession>A0A7K1GAD2</accession>
<feature type="domain" description="CAAX prenyl protease 2/Lysostaphin resistance protein A-like" evidence="2">
    <location>
        <begin position="85"/>
        <end position="171"/>
    </location>
</feature>
<feature type="transmembrane region" description="Helical" evidence="1">
    <location>
        <begin position="132"/>
        <end position="152"/>
    </location>
</feature>
<keyword evidence="3" id="KW-0482">Metalloprotease</keyword>
<dbReference type="Proteomes" id="UP000447545">
    <property type="component" value="Unassembled WGS sequence"/>
</dbReference>
<feature type="transmembrane region" description="Helical" evidence="1">
    <location>
        <begin position="159"/>
        <end position="177"/>
    </location>
</feature>
<dbReference type="GO" id="GO:0080120">
    <property type="term" value="P:CAAX-box protein maturation"/>
    <property type="evidence" value="ECO:0007669"/>
    <property type="project" value="UniProtKB-ARBA"/>
</dbReference>
<dbReference type="PANTHER" id="PTHR39430">
    <property type="entry name" value="MEMBRANE-ASSOCIATED PROTEASE-RELATED"/>
    <property type="match status" value="1"/>
</dbReference>
<dbReference type="GO" id="GO:0008237">
    <property type="term" value="F:metallopeptidase activity"/>
    <property type="evidence" value="ECO:0007669"/>
    <property type="project" value="UniProtKB-KW"/>
</dbReference>
<feature type="transmembrane region" description="Helical" evidence="1">
    <location>
        <begin position="197"/>
        <end position="219"/>
    </location>
</feature>
<evidence type="ECO:0000256" key="1">
    <source>
        <dbReference type="SAM" id="Phobius"/>
    </source>
</evidence>
<feature type="transmembrane region" description="Helical" evidence="1">
    <location>
        <begin position="36"/>
        <end position="55"/>
    </location>
</feature>
<dbReference type="EMBL" id="WJYA01000004">
    <property type="protein sequence ID" value="MTE26103.1"/>
    <property type="molecule type" value="Genomic_DNA"/>
</dbReference>
<keyword evidence="1" id="KW-0812">Transmembrane</keyword>
<protein>
    <submittedName>
        <fullName evidence="3">CPBP family intramembrane metalloprotease</fullName>
    </submittedName>
</protein>